<evidence type="ECO:0000313" key="2">
    <source>
        <dbReference type="EMBL" id="BAU95365.1"/>
    </source>
</evidence>
<dbReference type="PROSITE" id="PS50943">
    <property type="entry name" value="HTH_CROC1"/>
    <property type="match status" value="1"/>
</dbReference>
<dbReference type="AlphaFoldDB" id="A0A160PPP1"/>
<organism evidence="2 3">
    <name type="scientific">Corynebacterium suranareeae</name>
    <dbReference type="NCBI Taxonomy" id="2506452"/>
    <lineage>
        <taxon>Bacteria</taxon>
        <taxon>Bacillati</taxon>
        <taxon>Actinomycetota</taxon>
        <taxon>Actinomycetes</taxon>
        <taxon>Mycobacteriales</taxon>
        <taxon>Corynebacteriaceae</taxon>
        <taxon>Corynebacterium</taxon>
    </lineage>
</organism>
<dbReference type="Pfam" id="PF17765">
    <property type="entry name" value="MLTR_LBD"/>
    <property type="match status" value="1"/>
</dbReference>
<dbReference type="Proteomes" id="UP000218244">
    <property type="component" value="Chromosome"/>
</dbReference>
<dbReference type="InterPro" id="IPR010982">
    <property type="entry name" value="Lambda_DNA-bd_dom_sf"/>
</dbReference>
<evidence type="ECO:0000259" key="1">
    <source>
        <dbReference type="PROSITE" id="PS50943"/>
    </source>
</evidence>
<accession>A0A160PPP1</accession>
<reference evidence="2 3" key="1">
    <citation type="submission" date="2016-02" db="EMBL/GenBank/DDBJ databases">
        <title>Corynebacterium glutamicum N24 whole genome sequencing project.</title>
        <authorList>
            <person name="Matsutani M."/>
            <person name="Nangtapong N."/>
            <person name="Yakushi T."/>
            <person name="Matsushita K."/>
        </authorList>
    </citation>
    <scope>NUCLEOTIDE SEQUENCE [LARGE SCALE GENOMIC DNA]</scope>
    <source>
        <strain evidence="2 3">N24</strain>
    </source>
</reference>
<name>A0A160PPP1_9CORY</name>
<dbReference type="InterPro" id="IPR001387">
    <property type="entry name" value="Cro/C1-type_HTH"/>
</dbReference>
<dbReference type="SMART" id="SM00530">
    <property type="entry name" value="HTH_XRE"/>
    <property type="match status" value="1"/>
</dbReference>
<dbReference type="CDD" id="cd00093">
    <property type="entry name" value="HTH_XRE"/>
    <property type="match status" value="1"/>
</dbReference>
<dbReference type="KEGG" id="csur:N24_1103"/>
<dbReference type="Gene3D" id="1.10.260.40">
    <property type="entry name" value="lambda repressor-like DNA-binding domains"/>
    <property type="match status" value="1"/>
</dbReference>
<sequence>MFSRRLKAMAETSELGAFLKHRRAHVSPEHYNIPVNSNRRVKGLRREEVAHLAGVSVAYYTRLEQGSSTNASTQVLDALARILLLDDDERVHLRNLSHVSPSRRLRRPQAEVAPEYMVELINSMPDVPALILGRRNDILAWNKLGHRLIAGHLDFDGPQNSKQKPSTTRMLFLDSQTKAQEAEWEHYAKTHVAYLRMISGRYPDDALLAELIGELTIHSPEFARFWSSGNVQECTAGTRMLEHPEVGQITLNYQVLSQSSIPDIRIEFYTSVPNTPHSDALARLSRMAQEKELDQSKFNSETQA</sequence>
<dbReference type="PANTHER" id="PTHR35010">
    <property type="entry name" value="BLL4672 PROTEIN-RELATED"/>
    <property type="match status" value="1"/>
</dbReference>
<dbReference type="InterPro" id="IPR041413">
    <property type="entry name" value="MLTR_LBD"/>
</dbReference>
<dbReference type="PANTHER" id="PTHR35010:SF2">
    <property type="entry name" value="BLL4672 PROTEIN"/>
    <property type="match status" value="1"/>
</dbReference>
<evidence type="ECO:0000313" key="3">
    <source>
        <dbReference type="Proteomes" id="UP000218244"/>
    </source>
</evidence>
<dbReference type="SUPFAM" id="SSF47413">
    <property type="entry name" value="lambda repressor-like DNA-binding domains"/>
    <property type="match status" value="1"/>
</dbReference>
<dbReference type="Pfam" id="PF13560">
    <property type="entry name" value="HTH_31"/>
    <property type="match status" value="1"/>
</dbReference>
<proteinExistence type="predicted"/>
<dbReference type="Gene3D" id="3.30.450.180">
    <property type="match status" value="1"/>
</dbReference>
<dbReference type="GO" id="GO:0003677">
    <property type="term" value="F:DNA binding"/>
    <property type="evidence" value="ECO:0007669"/>
    <property type="project" value="InterPro"/>
</dbReference>
<protein>
    <submittedName>
        <fullName evidence="2">XRE family transcriptional regulator</fullName>
    </submittedName>
</protein>
<feature type="domain" description="HTH cro/C1-type" evidence="1">
    <location>
        <begin position="39"/>
        <end position="90"/>
    </location>
</feature>
<dbReference type="EMBL" id="AP017369">
    <property type="protein sequence ID" value="BAU95365.1"/>
    <property type="molecule type" value="Genomic_DNA"/>
</dbReference>
<keyword evidence="3" id="KW-1185">Reference proteome</keyword>
<gene>
    <name evidence="2" type="ORF">N24_1103</name>
</gene>